<evidence type="ECO:0000256" key="4">
    <source>
        <dbReference type="ARBA" id="ARBA00022552"/>
    </source>
</evidence>
<evidence type="ECO:0000256" key="2">
    <source>
        <dbReference type="ARBA" id="ARBA00006524"/>
    </source>
</evidence>
<evidence type="ECO:0000256" key="3">
    <source>
        <dbReference type="ARBA" id="ARBA00017551"/>
    </source>
</evidence>
<dbReference type="AlphaFoldDB" id="A0A6A4VV67"/>
<name>A0A6A4VV67_AMPAM</name>
<keyword evidence="4" id="KW-0698">rRNA processing</keyword>
<accession>A0A6A4VV67</accession>
<dbReference type="EMBL" id="VIIS01001312">
    <property type="protein sequence ID" value="KAF0299937.1"/>
    <property type="molecule type" value="Genomic_DNA"/>
</dbReference>
<comment type="function">
    <text evidence="1">May be involved in 20S pre-rRNA processing.</text>
</comment>
<reference evidence="6 7" key="1">
    <citation type="submission" date="2019-07" db="EMBL/GenBank/DDBJ databases">
        <title>Draft genome assembly of a fouling barnacle, Amphibalanus amphitrite (Darwin, 1854): The first reference genome for Thecostraca.</title>
        <authorList>
            <person name="Kim W."/>
        </authorList>
    </citation>
    <scope>NUCLEOTIDE SEQUENCE [LARGE SCALE GENOMIC DNA]</scope>
    <source>
        <strain evidence="6">SNU_AA5</strain>
        <tissue evidence="6">Soma without cirri and trophi</tissue>
    </source>
</reference>
<gene>
    <name evidence="6" type="primary">tsr2</name>
    <name evidence="6" type="ORF">FJT64_027463</name>
</gene>
<comment type="caution">
    <text evidence="6">The sequence shown here is derived from an EMBL/GenBank/DDBJ whole genome shotgun (WGS) entry which is preliminary data.</text>
</comment>
<evidence type="ECO:0000256" key="5">
    <source>
        <dbReference type="SAM" id="MobiDB-lite"/>
    </source>
</evidence>
<evidence type="ECO:0000313" key="6">
    <source>
        <dbReference type="EMBL" id="KAF0299937.1"/>
    </source>
</evidence>
<feature type="region of interest" description="Disordered" evidence="5">
    <location>
        <begin position="116"/>
        <end position="174"/>
    </location>
</feature>
<evidence type="ECO:0000256" key="1">
    <source>
        <dbReference type="ARBA" id="ARBA00002210"/>
    </source>
</evidence>
<organism evidence="6 7">
    <name type="scientific">Amphibalanus amphitrite</name>
    <name type="common">Striped barnacle</name>
    <name type="synonym">Balanus amphitrite</name>
    <dbReference type="NCBI Taxonomy" id="1232801"/>
    <lineage>
        <taxon>Eukaryota</taxon>
        <taxon>Metazoa</taxon>
        <taxon>Ecdysozoa</taxon>
        <taxon>Arthropoda</taxon>
        <taxon>Crustacea</taxon>
        <taxon>Multicrustacea</taxon>
        <taxon>Cirripedia</taxon>
        <taxon>Thoracica</taxon>
        <taxon>Thoracicalcarea</taxon>
        <taxon>Balanomorpha</taxon>
        <taxon>Balanoidea</taxon>
        <taxon>Balanidae</taxon>
        <taxon>Amphibalaninae</taxon>
        <taxon>Amphibalanus</taxon>
    </lineage>
</organism>
<dbReference type="GO" id="GO:0006364">
    <property type="term" value="P:rRNA processing"/>
    <property type="evidence" value="ECO:0007669"/>
    <property type="project" value="UniProtKB-KW"/>
</dbReference>
<dbReference type="Pfam" id="PF10273">
    <property type="entry name" value="WGG"/>
    <property type="match status" value="1"/>
</dbReference>
<dbReference type="InterPro" id="IPR019398">
    <property type="entry name" value="Pre-rRNA_process_TSR2"/>
</dbReference>
<dbReference type="OrthoDB" id="6365057at2759"/>
<protein>
    <recommendedName>
        <fullName evidence="3">Pre-rRNA-processing protein TSR2 homolog</fullName>
    </recommendedName>
</protein>
<proteinExistence type="inferred from homology"/>
<keyword evidence="7" id="KW-1185">Reference proteome</keyword>
<comment type="similarity">
    <text evidence="2">Belongs to the TSR2 family.</text>
</comment>
<evidence type="ECO:0000313" key="7">
    <source>
        <dbReference type="Proteomes" id="UP000440578"/>
    </source>
</evidence>
<dbReference type="Proteomes" id="UP000440578">
    <property type="component" value="Unassembled WGS sequence"/>
</dbReference>
<sequence length="174" mass="19108">MASGSARHPVFRECVERHFKTWSSLQLALREVMPGPIGLEFFSWLIDSTETFFYENADLYPDEVTDFLAEILNTELDTWIQDGSLELVCGALCSGFRACAAGRAEEVTAELAKLPAPADLSGHRQAPAVNPDDDDESPAAPVTPGPSRPAARDPPQSESMQTDEDGWTVARKRR</sequence>
<dbReference type="PANTHER" id="PTHR21250">
    <property type="entry name" value="PRE-RRNA-PROCESSING PROTEIN TSR2 HOMOLOG"/>
    <property type="match status" value="1"/>
</dbReference>